<dbReference type="Gene3D" id="1.20.1270.60">
    <property type="entry name" value="Arfaptin homology (AH) domain/BAR domain"/>
    <property type="match status" value="1"/>
</dbReference>
<sequence>MKIFSAFGKPGTLAVTKPEKGEVVLASPEATVSKYKAAIKQHKKALKELHACTERFTRALAGVAASLQLLTTDTHIPVIIQSSGTLVSGIEEVQDGVLLQDLMEELDYSLSTRFKQIAEDQRELKESRERKSKAEKTLRLLRSQCDKLQPKKDVDAKMQALYLTETQKRDEHEVECTRLRAEFEDAFHDFTTRFGILVYEDMKGLMEHLHRVLSALSYQIRKCKDNILAHPVTPSRSPRCPEEKRGR</sequence>
<evidence type="ECO:0000313" key="3">
    <source>
        <dbReference type="Proteomes" id="UP000007259"/>
    </source>
</evidence>
<feature type="coiled-coil region" evidence="1">
    <location>
        <begin position="117"/>
        <end position="144"/>
    </location>
</feature>
<dbReference type="Proteomes" id="UP000007259">
    <property type="component" value="Chromosome 21"/>
</dbReference>
<name>E9AVF4_LEIMU</name>
<evidence type="ECO:0008006" key="4">
    <source>
        <dbReference type="Google" id="ProtNLM"/>
    </source>
</evidence>
<accession>E9AVF4</accession>
<dbReference type="AlphaFoldDB" id="E9AVF4"/>
<evidence type="ECO:0000256" key="1">
    <source>
        <dbReference type="SAM" id="Coils"/>
    </source>
</evidence>
<dbReference type="EMBL" id="FR799574">
    <property type="protein sequence ID" value="CBZ26936.1"/>
    <property type="molecule type" value="Genomic_DNA"/>
</dbReference>
<organism evidence="2 3">
    <name type="scientific">Leishmania mexicana (strain MHOM/GT/2001/U1103)</name>
    <dbReference type="NCBI Taxonomy" id="929439"/>
    <lineage>
        <taxon>Eukaryota</taxon>
        <taxon>Discoba</taxon>
        <taxon>Euglenozoa</taxon>
        <taxon>Kinetoplastea</taxon>
        <taxon>Metakinetoplastina</taxon>
        <taxon>Trypanosomatida</taxon>
        <taxon>Trypanosomatidae</taxon>
        <taxon>Leishmaniinae</taxon>
        <taxon>Leishmania</taxon>
    </lineage>
</organism>
<dbReference type="OMA" id="DEHEVEC"/>
<dbReference type="RefSeq" id="XP_003875426.1">
    <property type="nucleotide sequence ID" value="XM_003875377.1"/>
</dbReference>
<dbReference type="OrthoDB" id="261305at2759"/>
<dbReference type="GeneID" id="13454063"/>
<dbReference type="InterPro" id="IPR027267">
    <property type="entry name" value="AH/BAR_dom_sf"/>
</dbReference>
<proteinExistence type="predicted"/>
<protein>
    <recommendedName>
        <fullName evidence="4">BAR domain-containing protein</fullName>
    </recommendedName>
</protein>
<evidence type="ECO:0000313" key="2">
    <source>
        <dbReference type="EMBL" id="CBZ26936.1"/>
    </source>
</evidence>
<keyword evidence="1" id="KW-0175">Coiled coil</keyword>
<keyword evidence="3" id="KW-1185">Reference proteome</keyword>
<dbReference type="KEGG" id="lmi:LMXM_21_1600"/>
<dbReference type="PhylomeDB" id="E9AVF4"/>
<dbReference type="VEuPathDB" id="TriTrypDB:LmxM.21.1600"/>
<gene>
    <name evidence="2" type="ORF">LMXM_21_1600</name>
</gene>
<reference evidence="2 3" key="1">
    <citation type="journal article" date="2011" name="Genome Res.">
        <title>Chromosome and gene copy number variation allow major structural change between species and strains of Leishmania.</title>
        <authorList>
            <person name="Rogers M.B."/>
            <person name="Hilley J.D."/>
            <person name="Dickens N.J."/>
            <person name="Wilkes J."/>
            <person name="Bates P.A."/>
            <person name="Depledge D.P."/>
            <person name="Harris D."/>
            <person name="Her Y."/>
            <person name="Herzyk P."/>
            <person name="Imamura H."/>
            <person name="Otto T.D."/>
            <person name="Sanders M."/>
            <person name="Seeger K."/>
            <person name="Dujardin J.C."/>
            <person name="Berriman M."/>
            <person name="Smith D.F."/>
            <person name="Hertz-Fowler C."/>
            <person name="Mottram J.C."/>
        </authorList>
    </citation>
    <scope>NUCLEOTIDE SEQUENCE [LARGE SCALE GENOMIC DNA]</scope>
    <source>
        <strain evidence="2 3">MHOM/GT/2001/U1103</strain>
    </source>
</reference>